<organism evidence="13 14">
    <name type="scientific">Stegodyphus mimosarum</name>
    <name type="common">African social velvet spider</name>
    <dbReference type="NCBI Taxonomy" id="407821"/>
    <lineage>
        <taxon>Eukaryota</taxon>
        <taxon>Metazoa</taxon>
        <taxon>Ecdysozoa</taxon>
        <taxon>Arthropoda</taxon>
        <taxon>Chelicerata</taxon>
        <taxon>Arachnida</taxon>
        <taxon>Araneae</taxon>
        <taxon>Araneomorphae</taxon>
        <taxon>Entelegynae</taxon>
        <taxon>Eresoidea</taxon>
        <taxon>Eresidae</taxon>
        <taxon>Stegodyphus</taxon>
    </lineage>
</organism>
<dbReference type="InterPro" id="IPR001827">
    <property type="entry name" value="Homeobox_Antennapedia_CS"/>
</dbReference>
<dbReference type="GO" id="GO:0009952">
    <property type="term" value="P:anterior/posterior pattern specification"/>
    <property type="evidence" value="ECO:0007669"/>
    <property type="project" value="TreeGrafter"/>
</dbReference>
<dbReference type="Pfam" id="PF00046">
    <property type="entry name" value="Homeodomain"/>
    <property type="match status" value="1"/>
</dbReference>
<dbReference type="SMART" id="SM00389">
    <property type="entry name" value="HOX"/>
    <property type="match status" value="1"/>
</dbReference>
<evidence type="ECO:0000256" key="10">
    <source>
        <dbReference type="RuleBase" id="RU000682"/>
    </source>
</evidence>
<evidence type="ECO:0000256" key="3">
    <source>
        <dbReference type="ARBA" id="ARBA00023015"/>
    </source>
</evidence>
<dbReference type="PANTHER" id="PTHR45771:SF6">
    <property type="entry name" value="HOMEOTIC PROTEIN SEX COMBS REDUCED"/>
    <property type="match status" value="1"/>
</dbReference>
<dbReference type="InterPro" id="IPR001356">
    <property type="entry name" value="HD"/>
</dbReference>
<dbReference type="PROSITE" id="PS00032">
    <property type="entry name" value="ANTENNAPEDIA"/>
    <property type="match status" value="1"/>
</dbReference>
<dbReference type="InterPro" id="IPR050609">
    <property type="entry name" value="Antp_homeobox_Deformed_sf"/>
</dbReference>
<comment type="subcellular location">
    <subcellularLocation>
        <location evidence="1 9 10">Nucleus</location>
    </subcellularLocation>
</comment>
<dbReference type="GO" id="GO:0000978">
    <property type="term" value="F:RNA polymerase II cis-regulatory region sequence-specific DNA binding"/>
    <property type="evidence" value="ECO:0007669"/>
    <property type="project" value="TreeGrafter"/>
</dbReference>
<gene>
    <name evidence="13" type="ORF">X975_10694</name>
</gene>
<dbReference type="OrthoDB" id="6434352at2759"/>
<evidence type="ECO:0000256" key="9">
    <source>
        <dbReference type="PROSITE-ProRule" id="PRU00108"/>
    </source>
</evidence>
<dbReference type="PROSITE" id="PS00027">
    <property type="entry name" value="HOMEOBOX_1"/>
    <property type="match status" value="1"/>
</dbReference>
<dbReference type="PANTHER" id="PTHR45771">
    <property type="entry name" value="HOMEOTIC PROTEIN DEFORMED"/>
    <property type="match status" value="1"/>
</dbReference>
<feature type="compositionally biased region" description="Pro residues" evidence="11">
    <location>
        <begin position="211"/>
        <end position="224"/>
    </location>
</feature>
<reference evidence="13 14" key="1">
    <citation type="submission" date="2013-11" db="EMBL/GenBank/DDBJ databases">
        <title>Genome sequencing of Stegodyphus mimosarum.</title>
        <authorList>
            <person name="Bechsgaard J."/>
        </authorList>
    </citation>
    <scope>NUCLEOTIDE SEQUENCE [LARGE SCALE GENOMIC DNA]</scope>
</reference>
<evidence type="ECO:0000256" key="6">
    <source>
        <dbReference type="ARBA" id="ARBA00023163"/>
    </source>
</evidence>
<dbReference type="PRINTS" id="PR00025">
    <property type="entry name" value="ANTENNAPEDIA"/>
</dbReference>
<evidence type="ECO:0000256" key="4">
    <source>
        <dbReference type="ARBA" id="ARBA00023125"/>
    </source>
</evidence>
<feature type="region of interest" description="Disordered" evidence="11">
    <location>
        <begin position="65"/>
        <end position="240"/>
    </location>
</feature>
<dbReference type="EMBL" id="KK115881">
    <property type="protein sequence ID" value="KFM66283.1"/>
    <property type="molecule type" value="Genomic_DNA"/>
</dbReference>
<evidence type="ECO:0000313" key="13">
    <source>
        <dbReference type="EMBL" id="KFM66283.1"/>
    </source>
</evidence>
<keyword evidence="2" id="KW-0217">Developmental protein</keyword>
<feature type="compositionally biased region" description="Basic residues" evidence="11">
    <location>
        <begin position="89"/>
        <end position="125"/>
    </location>
</feature>
<dbReference type="PROSITE" id="PS50071">
    <property type="entry name" value="HOMEOBOX_2"/>
    <property type="match status" value="1"/>
</dbReference>
<feature type="compositionally biased region" description="Pro residues" evidence="11">
    <location>
        <begin position="157"/>
        <end position="176"/>
    </location>
</feature>
<dbReference type="PRINTS" id="PR00024">
    <property type="entry name" value="HOMEOBOX"/>
</dbReference>
<evidence type="ECO:0000256" key="11">
    <source>
        <dbReference type="SAM" id="MobiDB-lite"/>
    </source>
</evidence>
<evidence type="ECO:0000256" key="5">
    <source>
        <dbReference type="ARBA" id="ARBA00023155"/>
    </source>
</evidence>
<dbReference type="InterPro" id="IPR017995">
    <property type="entry name" value="Homeobox_antennapedia"/>
</dbReference>
<dbReference type="InterPro" id="IPR020479">
    <property type="entry name" value="HD_metazoa"/>
</dbReference>
<dbReference type="InterPro" id="IPR009057">
    <property type="entry name" value="Homeodomain-like_sf"/>
</dbReference>
<keyword evidence="3" id="KW-0805">Transcription regulation</keyword>
<dbReference type="CDD" id="cd00086">
    <property type="entry name" value="homeodomain"/>
    <property type="match status" value="1"/>
</dbReference>
<dbReference type="Proteomes" id="UP000054359">
    <property type="component" value="Unassembled WGS sequence"/>
</dbReference>
<keyword evidence="7 9" id="KW-0539">Nucleus</keyword>
<proteinExistence type="inferred from homology"/>
<keyword evidence="5 9" id="KW-0371">Homeobox</keyword>
<dbReference type="SUPFAM" id="SSF46689">
    <property type="entry name" value="Homeodomain-like"/>
    <property type="match status" value="1"/>
</dbReference>
<name>A0A087TME4_STEMI</name>
<dbReference type="FunFam" id="1.10.10.60:FF:000029">
    <property type="entry name" value="Homeobox protein Hox-D4"/>
    <property type="match status" value="1"/>
</dbReference>
<sequence>MLSGSSRRRAVGGRPSRDMLMFFDGRSQRSVKRQPQRKIISIQFIQKLMIMSSYLMNSPAYTDPKFPPNEEYSQGNYIPSHGGDYYTPSHHHHHHPHHQQHPHHQHHPPPPSHHQHPQQHHHHHPYAGYPLSGPVAYGQENGSPVYGSPTAGQHYYRPPPPPPCGMGPVSPLPRTPTLPVDHVPATSLSPVPPTGPSQQQPSQQQRSPVSSPTPPGLQRNPPPSQQQLGGPTSPDCAITGGNGANHPVIYPWMKKVHVGTVAANGNFPGVEPKRQRTAYTRHQILELEKEFHFNRYLTRRRRIEIAHALCLSERQIKIWFQNRRMKWKKDNKLPNTKNVKKKNPNNANNTNNNNNNNSNNNNNNNNASNNNNNNNNPDQQNANRISNPQSQPPTLQPVVQPPQPPHHMVGPSPHSQPNSLVVDTKTDYGLTEL</sequence>
<dbReference type="InterPro" id="IPR017970">
    <property type="entry name" value="Homeobox_CS"/>
</dbReference>
<evidence type="ECO:0000256" key="2">
    <source>
        <dbReference type="ARBA" id="ARBA00022473"/>
    </source>
</evidence>
<dbReference type="STRING" id="407821.A0A087TME4"/>
<accession>A0A087TME4</accession>
<protein>
    <submittedName>
        <fullName evidence="13">Homeobox protein Hox-B4a</fullName>
    </submittedName>
</protein>
<evidence type="ECO:0000259" key="12">
    <source>
        <dbReference type="PROSITE" id="PS50071"/>
    </source>
</evidence>
<evidence type="ECO:0000256" key="7">
    <source>
        <dbReference type="ARBA" id="ARBA00023242"/>
    </source>
</evidence>
<feature type="compositionally biased region" description="Low complexity" evidence="11">
    <location>
        <begin position="196"/>
        <end position="210"/>
    </location>
</feature>
<dbReference type="OMA" id="AQTHIMS"/>
<feature type="compositionally biased region" description="Pro residues" evidence="11">
    <location>
        <begin position="390"/>
        <end position="405"/>
    </location>
</feature>
<dbReference type="GO" id="GO:0045944">
    <property type="term" value="P:positive regulation of transcription by RNA polymerase II"/>
    <property type="evidence" value="ECO:0007669"/>
    <property type="project" value="TreeGrafter"/>
</dbReference>
<comment type="similarity">
    <text evidence="8">Belongs to the Antp homeobox family. Deformed subfamily.</text>
</comment>
<dbReference type="Gene3D" id="1.10.10.60">
    <property type="entry name" value="Homeodomain-like"/>
    <property type="match status" value="1"/>
</dbReference>
<feature type="compositionally biased region" description="Polar residues" evidence="11">
    <location>
        <begin position="377"/>
        <end position="387"/>
    </location>
</feature>
<dbReference type="AlphaFoldDB" id="A0A087TME4"/>
<feature type="region of interest" description="Disordered" evidence="11">
    <location>
        <begin position="329"/>
        <end position="433"/>
    </location>
</feature>
<dbReference type="GO" id="GO:0000981">
    <property type="term" value="F:DNA-binding transcription factor activity, RNA polymerase II-specific"/>
    <property type="evidence" value="ECO:0007669"/>
    <property type="project" value="InterPro"/>
</dbReference>
<evidence type="ECO:0000313" key="14">
    <source>
        <dbReference type="Proteomes" id="UP000054359"/>
    </source>
</evidence>
<keyword evidence="6" id="KW-0804">Transcription</keyword>
<feature type="DNA-binding region" description="Homeobox" evidence="9">
    <location>
        <begin position="272"/>
        <end position="331"/>
    </location>
</feature>
<feature type="domain" description="Homeobox" evidence="12">
    <location>
        <begin position="270"/>
        <end position="330"/>
    </location>
</feature>
<keyword evidence="4 9" id="KW-0238">DNA-binding</keyword>
<feature type="compositionally biased region" description="Low complexity" evidence="11">
    <location>
        <begin position="344"/>
        <end position="376"/>
    </location>
</feature>
<evidence type="ECO:0000256" key="8">
    <source>
        <dbReference type="ARBA" id="ARBA00038235"/>
    </source>
</evidence>
<feature type="non-terminal residue" evidence="13">
    <location>
        <position position="433"/>
    </location>
</feature>
<keyword evidence="14" id="KW-1185">Reference proteome</keyword>
<evidence type="ECO:0000256" key="1">
    <source>
        <dbReference type="ARBA" id="ARBA00004123"/>
    </source>
</evidence>
<dbReference type="GO" id="GO:0005654">
    <property type="term" value="C:nucleoplasm"/>
    <property type="evidence" value="ECO:0007669"/>
    <property type="project" value="TreeGrafter"/>
</dbReference>